<name>A0A417YV04_9BACI</name>
<dbReference type="PANTHER" id="PTHR43356">
    <property type="entry name" value="PHOSPHATE ACETYLTRANSFERASE"/>
    <property type="match status" value="1"/>
</dbReference>
<protein>
    <submittedName>
        <fullName evidence="5">Phosphate butyryltransferase</fullName>
        <ecNumber evidence="5">2.3.1.19</ecNumber>
    </submittedName>
</protein>
<dbReference type="GO" id="GO:0050182">
    <property type="term" value="F:phosphate butyryltransferase activity"/>
    <property type="evidence" value="ECO:0007669"/>
    <property type="project" value="UniProtKB-EC"/>
</dbReference>
<dbReference type="EMBL" id="QWEG01000005">
    <property type="protein sequence ID" value="RHW41131.1"/>
    <property type="molecule type" value="Genomic_DNA"/>
</dbReference>
<dbReference type="NCBIfam" id="NF006045">
    <property type="entry name" value="PRK08190.1"/>
    <property type="match status" value="1"/>
</dbReference>
<comment type="caution">
    <text evidence="5">The sequence shown here is derived from an EMBL/GenBank/DDBJ whole genome shotgun (WGS) entry which is preliminary data.</text>
</comment>
<dbReference type="InterPro" id="IPR012147">
    <property type="entry name" value="P_Ac_Bu_trans"/>
</dbReference>
<dbReference type="Pfam" id="PF01515">
    <property type="entry name" value="PTA_PTB"/>
    <property type="match status" value="1"/>
</dbReference>
<dbReference type="Gene3D" id="3.40.718.10">
    <property type="entry name" value="Isopropylmalate Dehydrogenase"/>
    <property type="match status" value="1"/>
</dbReference>
<proteinExistence type="inferred from homology"/>
<evidence type="ECO:0000256" key="3">
    <source>
        <dbReference type="ARBA" id="ARBA00023315"/>
    </source>
</evidence>
<evidence type="ECO:0000256" key="1">
    <source>
        <dbReference type="ARBA" id="ARBA00005656"/>
    </source>
</evidence>
<dbReference type="EC" id="2.3.1.19" evidence="5"/>
<keyword evidence="3 5" id="KW-0012">Acyltransferase</keyword>
<gene>
    <name evidence="5" type="ORF">D1B31_09330</name>
</gene>
<dbReference type="RefSeq" id="WP_118920504.1">
    <property type="nucleotide sequence ID" value="NZ_QWEG01000005.1"/>
</dbReference>
<keyword evidence="6" id="KW-1185">Reference proteome</keyword>
<dbReference type="Proteomes" id="UP000284416">
    <property type="component" value="Unassembled WGS sequence"/>
</dbReference>
<keyword evidence="2 5" id="KW-0808">Transferase</keyword>
<evidence type="ECO:0000259" key="4">
    <source>
        <dbReference type="Pfam" id="PF01515"/>
    </source>
</evidence>
<evidence type="ECO:0000313" key="6">
    <source>
        <dbReference type="Proteomes" id="UP000284416"/>
    </source>
</evidence>
<comment type="similarity">
    <text evidence="1">Belongs to the phosphate acetyltransferase and butyryltransferase family.</text>
</comment>
<reference evidence="5 6" key="1">
    <citation type="journal article" date="2017" name="Int. J. Syst. Evol. Microbiol.">
        <title>Bacillus notoginsengisoli sp. nov., a novel bacterium isolated from the rhizosphere of Panax notoginseng.</title>
        <authorList>
            <person name="Zhang M.Y."/>
            <person name="Cheng J."/>
            <person name="Cai Y."/>
            <person name="Zhang T.Y."/>
            <person name="Wu Y.Y."/>
            <person name="Manikprabhu D."/>
            <person name="Li W.J."/>
            <person name="Zhang Y.X."/>
        </authorList>
    </citation>
    <scope>NUCLEOTIDE SEQUENCE [LARGE SCALE GENOMIC DNA]</scope>
    <source>
        <strain evidence="5 6">JCM 30743</strain>
    </source>
</reference>
<feature type="domain" description="Phosphate acetyl/butaryl transferase" evidence="4">
    <location>
        <begin position="79"/>
        <end position="295"/>
    </location>
</feature>
<dbReference type="NCBIfam" id="NF005837">
    <property type="entry name" value="PRK07742.1"/>
    <property type="match status" value="1"/>
</dbReference>
<accession>A0A417YV04</accession>
<dbReference type="PIRSF" id="PIRSF000428">
    <property type="entry name" value="P_Ac_trans"/>
    <property type="match status" value="1"/>
</dbReference>
<evidence type="ECO:0000256" key="2">
    <source>
        <dbReference type="ARBA" id="ARBA00022679"/>
    </source>
</evidence>
<dbReference type="InterPro" id="IPR050500">
    <property type="entry name" value="Phos_Acetyltrans/Butyryltrans"/>
</dbReference>
<dbReference type="SUPFAM" id="SSF53659">
    <property type="entry name" value="Isocitrate/Isopropylmalate dehydrogenase-like"/>
    <property type="match status" value="1"/>
</dbReference>
<evidence type="ECO:0000313" key="5">
    <source>
        <dbReference type="EMBL" id="RHW41131.1"/>
    </source>
</evidence>
<dbReference type="AlphaFoldDB" id="A0A417YV04"/>
<dbReference type="InterPro" id="IPR002505">
    <property type="entry name" value="PTA_PTB"/>
</dbReference>
<sequence>MFLEGLIRKAAEHSKKTVAVAQAGDQGVLEAVAQAVQLGLANFLLYGNKEKIMAVLKQHHPELLEDEAITIYHYPLANEAAREAVKSVSEKKANVLMKGHVQTSVILKAVLDRDFGLRSESILSHTAVFEVPGYNRPILVTDAAMNIAPDLAEKAAIVKNASLLAQSIGISVPKVAPICAVETVNSKMQATLDAASLAAMNQRGQISGCIIDGPLALDNAVSSLAAEHKGITSDVAGKADILLVPTVEAGNILYKSLVYFARAKVGAVICGAKAPIILTSRSDSSESKLYSLAVALCSSTHIRD</sequence>
<organism evidence="5 6">
    <name type="scientific">Neobacillus notoginsengisoli</name>
    <dbReference type="NCBI Taxonomy" id="1578198"/>
    <lineage>
        <taxon>Bacteria</taxon>
        <taxon>Bacillati</taxon>
        <taxon>Bacillota</taxon>
        <taxon>Bacilli</taxon>
        <taxon>Bacillales</taxon>
        <taxon>Bacillaceae</taxon>
        <taxon>Neobacillus</taxon>
    </lineage>
</organism>
<dbReference type="OrthoDB" id="9774179at2"/>
<dbReference type="PANTHER" id="PTHR43356:SF2">
    <property type="entry name" value="PHOSPHATE ACETYLTRANSFERASE"/>
    <property type="match status" value="1"/>
</dbReference>